<evidence type="ECO:0000313" key="4">
    <source>
        <dbReference type="Proteomes" id="UP000759131"/>
    </source>
</evidence>
<dbReference type="AlphaFoldDB" id="A0A7R9KJR7"/>
<dbReference type="PROSITE" id="PS50835">
    <property type="entry name" value="IG_LIKE"/>
    <property type="match status" value="2"/>
</dbReference>
<dbReference type="EMBL" id="OC856075">
    <property type="protein sequence ID" value="CAD7623165.1"/>
    <property type="molecule type" value="Genomic_DNA"/>
</dbReference>
<protein>
    <recommendedName>
        <fullName evidence="2">Ig-like domain-containing protein</fullName>
    </recommendedName>
</protein>
<evidence type="ECO:0000256" key="1">
    <source>
        <dbReference type="ARBA" id="ARBA00023157"/>
    </source>
</evidence>
<sequence>MYTADIGEYKCRIDFRKGRTQYRSVQLDVIVPPREVIIMDEYGQRLRDPVGPFNEGAHLTVICEAEGGKPRPSIHWYKDSTLLDDSWIVTPQGIVRNELSITRLLRTDHKSILTCRANSSNLSRPVSASIALELNCNTLLDDSWIVTPQGIVRNELSITRLLRTDHKSILTCRANSSNLSRPVSASIALELNCKAKKNTPRLTVSFGASIHHDQVREGSNVSFVCHVTANPPVSEIGW</sequence>
<reference evidence="3" key="1">
    <citation type="submission" date="2020-11" db="EMBL/GenBank/DDBJ databases">
        <authorList>
            <person name="Tran Van P."/>
        </authorList>
    </citation>
    <scope>NUCLEOTIDE SEQUENCE</scope>
</reference>
<gene>
    <name evidence="3" type="ORF">OSB1V03_LOCUS3625</name>
</gene>
<accession>A0A7R9KJR7</accession>
<evidence type="ECO:0000313" key="3">
    <source>
        <dbReference type="EMBL" id="CAD7623165.1"/>
    </source>
</evidence>
<proteinExistence type="predicted"/>
<dbReference type="SUPFAM" id="SSF48726">
    <property type="entry name" value="Immunoglobulin"/>
    <property type="match status" value="1"/>
</dbReference>
<dbReference type="InterPro" id="IPR013783">
    <property type="entry name" value="Ig-like_fold"/>
</dbReference>
<dbReference type="OrthoDB" id="5843397at2759"/>
<dbReference type="Proteomes" id="UP000759131">
    <property type="component" value="Unassembled WGS sequence"/>
</dbReference>
<organism evidence="3">
    <name type="scientific">Medioppia subpectinata</name>
    <dbReference type="NCBI Taxonomy" id="1979941"/>
    <lineage>
        <taxon>Eukaryota</taxon>
        <taxon>Metazoa</taxon>
        <taxon>Ecdysozoa</taxon>
        <taxon>Arthropoda</taxon>
        <taxon>Chelicerata</taxon>
        <taxon>Arachnida</taxon>
        <taxon>Acari</taxon>
        <taxon>Acariformes</taxon>
        <taxon>Sarcoptiformes</taxon>
        <taxon>Oribatida</taxon>
        <taxon>Brachypylina</taxon>
        <taxon>Oppioidea</taxon>
        <taxon>Oppiidae</taxon>
        <taxon>Medioppia</taxon>
    </lineage>
</organism>
<name>A0A7R9KJR7_9ACAR</name>
<dbReference type="InterPro" id="IPR036179">
    <property type="entry name" value="Ig-like_dom_sf"/>
</dbReference>
<dbReference type="PANTHER" id="PTHR23278">
    <property type="entry name" value="SIDESTEP PROTEIN"/>
    <property type="match status" value="1"/>
</dbReference>
<evidence type="ECO:0000259" key="2">
    <source>
        <dbReference type="PROSITE" id="PS50835"/>
    </source>
</evidence>
<keyword evidence="1" id="KW-1015">Disulfide bond</keyword>
<keyword evidence="4" id="KW-1185">Reference proteome</keyword>
<feature type="domain" description="Ig-like" evidence="2">
    <location>
        <begin position="200"/>
        <end position="238"/>
    </location>
</feature>
<feature type="domain" description="Ig-like" evidence="2">
    <location>
        <begin position="33"/>
        <end position="131"/>
    </location>
</feature>
<feature type="non-terminal residue" evidence="3">
    <location>
        <position position="1"/>
    </location>
</feature>
<dbReference type="PANTHER" id="PTHR23278:SF19">
    <property type="entry name" value="OBSCURIN"/>
    <property type="match status" value="1"/>
</dbReference>
<dbReference type="InterPro" id="IPR013162">
    <property type="entry name" value="CD80_C2-set"/>
</dbReference>
<dbReference type="Pfam" id="PF08205">
    <property type="entry name" value="C2-set_2"/>
    <property type="match status" value="1"/>
</dbReference>
<dbReference type="EMBL" id="CAJPIZ010001500">
    <property type="protein sequence ID" value="CAG2103595.1"/>
    <property type="molecule type" value="Genomic_DNA"/>
</dbReference>
<dbReference type="InterPro" id="IPR007110">
    <property type="entry name" value="Ig-like_dom"/>
</dbReference>
<dbReference type="Gene3D" id="2.60.40.10">
    <property type="entry name" value="Immunoglobulins"/>
    <property type="match status" value="1"/>
</dbReference>